<reference evidence="2 3" key="1">
    <citation type="journal article" date="2017" name="Mol. Biol. Evol.">
        <title>The 4-celled Tetrabaena socialis nuclear genome reveals the essential components for genetic control of cell number at the origin of multicellularity in the volvocine lineage.</title>
        <authorList>
            <person name="Featherston J."/>
            <person name="Arakaki Y."/>
            <person name="Hanschen E.R."/>
            <person name="Ferris P.J."/>
            <person name="Michod R.E."/>
            <person name="Olson B.J.S.C."/>
            <person name="Nozaki H."/>
            <person name="Durand P.M."/>
        </authorList>
    </citation>
    <scope>NUCLEOTIDE SEQUENCE [LARGE SCALE GENOMIC DNA]</scope>
    <source>
        <strain evidence="2 3">NIES-571</strain>
    </source>
</reference>
<accession>A0A2J8A4H7</accession>
<evidence type="ECO:0000313" key="2">
    <source>
        <dbReference type="EMBL" id="PNH07419.1"/>
    </source>
</evidence>
<dbReference type="InterPro" id="IPR036561">
    <property type="entry name" value="MAM33_sf"/>
</dbReference>
<dbReference type="PANTHER" id="PTHR10826">
    <property type="entry name" value="COMPLEMENT COMPONENT 1"/>
    <property type="match status" value="1"/>
</dbReference>
<comment type="caution">
    <text evidence="2">The sequence shown here is derived from an EMBL/GenBank/DDBJ whole genome shotgun (WGS) entry which is preliminary data.</text>
</comment>
<feature type="region of interest" description="Disordered" evidence="1">
    <location>
        <begin position="136"/>
        <end position="160"/>
    </location>
</feature>
<dbReference type="GO" id="GO:0005759">
    <property type="term" value="C:mitochondrial matrix"/>
    <property type="evidence" value="ECO:0007669"/>
    <property type="project" value="InterPro"/>
</dbReference>
<keyword evidence="3" id="KW-1185">Reference proteome</keyword>
<dbReference type="PANTHER" id="PTHR10826:SF1">
    <property type="entry name" value="COMPLEMENT COMPONENT 1 Q SUBCOMPONENT-BINDING PROTEIN, MITOCHONDRIAL"/>
    <property type="match status" value="1"/>
</dbReference>
<proteinExistence type="predicted"/>
<protein>
    <submittedName>
        <fullName evidence="2">Mitochondrial acidic protein mam33</fullName>
    </submittedName>
</protein>
<dbReference type="OrthoDB" id="278212at2759"/>
<organism evidence="2 3">
    <name type="scientific">Tetrabaena socialis</name>
    <dbReference type="NCBI Taxonomy" id="47790"/>
    <lineage>
        <taxon>Eukaryota</taxon>
        <taxon>Viridiplantae</taxon>
        <taxon>Chlorophyta</taxon>
        <taxon>core chlorophytes</taxon>
        <taxon>Chlorophyceae</taxon>
        <taxon>CS clade</taxon>
        <taxon>Chlamydomonadales</taxon>
        <taxon>Tetrabaenaceae</taxon>
        <taxon>Tetrabaena</taxon>
    </lineage>
</organism>
<evidence type="ECO:0000313" key="3">
    <source>
        <dbReference type="Proteomes" id="UP000236333"/>
    </source>
</evidence>
<dbReference type="InterPro" id="IPR003428">
    <property type="entry name" value="MAM33"/>
</dbReference>
<sequence length="280" mass="30081">MMAPMSLRSTSCGASCGSRGATSTLPAPAACLAAPSTSGRPAAGQECSAVRGHGCWNSRRAVAMQAAGRRAASSVSSSLIAVLKDEIKYEREAYRRGELLTEPPPGDFELQDERGTSAFVLSKRFGDEEIIVRVNVNDQPEVEEGDEDEADDEYGEDDAGDAPVEFQVSIGKDGDDVLIFECESDGEYININNISLESMEVDDEPGPPAYQGPIFQDLDDTLQQAFVDFLEERGVNAYLGEYIRIYAQDKATLEYQHWLGRVLRVVRGSGGPGGGGLLGA</sequence>
<dbReference type="SUPFAM" id="SSF54529">
    <property type="entry name" value="Mitochondrial glycoprotein MAM33-like"/>
    <property type="match status" value="1"/>
</dbReference>
<evidence type="ECO:0000256" key="1">
    <source>
        <dbReference type="SAM" id="MobiDB-lite"/>
    </source>
</evidence>
<name>A0A2J8A4H7_9CHLO</name>
<dbReference type="Proteomes" id="UP000236333">
    <property type="component" value="Unassembled WGS sequence"/>
</dbReference>
<dbReference type="Gene3D" id="3.10.280.10">
    <property type="entry name" value="Mitochondrial glycoprotein"/>
    <property type="match status" value="1"/>
</dbReference>
<gene>
    <name evidence="2" type="ORF">TSOC_006121</name>
</gene>
<feature type="compositionally biased region" description="Acidic residues" evidence="1">
    <location>
        <begin position="140"/>
        <end position="160"/>
    </location>
</feature>
<dbReference type="Pfam" id="PF02330">
    <property type="entry name" value="MAM33"/>
    <property type="match status" value="1"/>
</dbReference>
<dbReference type="AlphaFoldDB" id="A0A2J8A4H7"/>
<dbReference type="EMBL" id="PGGS01000181">
    <property type="protein sequence ID" value="PNH07419.1"/>
    <property type="molecule type" value="Genomic_DNA"/>
</dbReference>